<sequence>MTATFAPKILIRRTKEPRSTIGEDIKNENVTPKGSPADVKPINSGIDEHEQNGVTVPSKAATEFAPIP</sequence>
<name>A0A645H7J3_9ZZZZ</name>
<organism evidence="2">
    <name type="scientific">bioreactor metagenome</name>
    <dbReference type="NCBI Taxonomy" id="1076179"/>
    <lineage>
        <taxon>unclassified sequences</taxon>
        <taxon>metagenomes</taxon>
        <taxon>ecological metagenomes</taxon>
    </lineage>
</organism>
<feature type="compositionally biased region" description="Basic and acidic residues" evidence="1">
    <location>
        <begin position="13"/>
        <end position="27"/>
    </location>
</feature>
<evidence type="ECO:0000313" key="2">
    <source>
        <dbReference type="EMBL" id="MPN34332.1"/>
    </source>
</evidence>
<gene>
    <name evidence="2" type="ORF">SDC9_181825</name>
</gene>
<dbReference type="EMBL" id="VSSQ01087311">
    <property type="protein sequence ID" value="MPN34332.1"/>
    <property type="molecule type" value="Genomic_DNA"/>
</dbReference>
<dbReference type="AlphaFoldDB" id="A0A645H7J3"/>
<reference evidence="2" key="1">
    <citation type="submission" date="2019-08" db="EMBL/GenBank/DDBJ databases">
        <authorList>
            <person name="Kucharzyk K."/>
            <person name="Murdoch R.W."/>
            <person name="Higgins S."/>
            <person name="Loffler F."/>
        </authorList>
    </citation>
    <scope>NUCLEOTIDE SEQUENCE</scope>
</reference>
<comment type="caution">
    <text evidence="2">The sequence shown here is derived from an EMBL/GenBank/DDBJ whole genome shotgun (WGS) entry which is preliminary data.</text>
</comment>
<accession>A0A645H7J3</accession>
<proteinExistence type="predicted"/>
<feature type="region of interest" description="Disordered" evidence="1">
    <location>
        <begin position="1"/>
        <end position="68"/>
    </location>
</feature>
<evidence type="ECO:0000256" key="1">
    <source>
        <dbReference type="SAM" id="MobiDB-lite"/>
    </source>
</evidence>
<protein>
    <submittedName>
        <fullName evidence="2">Uncharacterized protein</fullName>
    </submittedName>
</protein>